<dbReference type="Gene3D" id="1.10.10.10">
    <property type="entry name" value="Winged helix-like DNA-binding domain superfamily/Winged helix DNA-binding domain"/>
    <property type="match status" value="1"/>
</dbReference>
<evidence type="ECO:0000259" key="1">
    <source>
        <dbReference type="Pfam" id="PF09339"/>
    </source>
</evidence>
<dbReference type="STRING" id="365046.Rta_04960"/>
<evidence type="ECO:0000313" key="3">
    <source>
        <dbReference type="Proteomes" id="UP000008385"/>
    </source>
</evidence>
<proteinExistence type="predicted"/>
<dbReference type="HOGENOM" id="CLU_104982_0_0_4"/>
<dbReference type="AlphaFoldDB" id="F5XVJ6"/>
<dbReference type="Pfam" id="PF09339">
    <property type="entry name" value="HTH_IclR"/>
    <property type="match status" value="1"/>
</dbReference>
<dbReference type="InterPro" id="IPR036388">
    <property type="entry name" value="WH-like_DNA-bd_sf"/>
</dbReference>
<evidence type="ECO:0000313" key="2">
    <source>
        <dbReference type="EMBL" id="AEG91572.1"/>
    </source>
</evidence>
<accession>F5XVJ6</accession>
<dbReference type="KEGG" id="rta:Rta_04960"/>
<dbReference type="GO" id="GO:0003677">
    <property type="term" value="F:DNA binding"/>
    <property type="evidence" value="ECO:0007669"/>
    <property type="project" value="InterPro"/>
</dbReference>
<gene>
    <name evidence="2" type="ordered locus">Rta_04960</name>
</gene>
<protein>
    <submittedName>
        <fullName evidence="2">Transcriptional regulator, IclR family-like protein</fullName>
    </submittedName>
</protein>
<sequence>MRTLDSPDAAVLYKYPRVLALLEVFMARPATLSAVAGQAHIPLASAHRMVERLISIGALEVAGMIERGGRAMKLYQVTAPAFFVPSTIERECLPDEVVRRTLDSHLDEQVPGLMKAAREALGDSAASEWGMVVYADRHGHLVARPDFKQGRTPRLLDDNSPAYLNFYLDDLRLNVCDAKRLQRELVDLLKRYKCVEPGSGTYTLSVIMAPMVARRR</sequence>
<dbReference type="Proteomes" id="UP000008385">
    <property type="component" value="Chromosome"/>
</dbReference>
<dbReference type="EMBL" id="CP000245">
    <property type="protein sequence ID" value="AEG91572.1"/>
    <property type="molecule type" value="Genomic_DNA"/>
</dbReference>
<dbReference type="OrthoDB" id="60629at2"/>
<dbReference type="InterPro" id="IPR005471">
    <property type="entry name" value="Tscrpt_reg_IclR_N"/>
</dbReference>
<reference evidence="2 3" key="2">
    <citation type="journal article" date="2011" name="PLoS ONE">
        <title>The Cyst-Dividing Bacterium Ramlibacter tataouinensis TTB310 Genome Reveals a Well-Stocked Toolbox for Adaptation to a Desert Environment.</title>
        <authorList>
            <person name="De Luca G."/>
            <person name="Barakat M."/>
            <person name="Ortet P."/>
            <person name="Fochesato S."/>
            <person name="Jourlin-Castelli C."/>
            <person name="Ansaldi M."/>
            <person name="Py B."/>
            <person name="Fichant G."/>
            <person name="Coutinho P.M."/>
            <person name="Voulhoux R."/>
            <person name="Bastien O."/>
            <person name="Marechal E."/>
            <person name="Henrissat B."/>
            <person name="Quentin Y."/>
            <person name="Noirot P."/>
            <person name="Filloux A."/>
            <person name="Mejean V."/>
            <person name="Dubow M.S."/>
            <person name="Barras F."/>
            <person name="Barbe V."/>
            <person name="Weissenbach J."/>
            <person name="Mihalcescu I."/>
            <person name="Vermeglio A."/>
            <person name="Achouak W."/>
            <person name="Heulin T."/>
        </authorList>
    </citation>
    <scope>NUCLEOTIDE SEQUENCE [LARGE SCALE GENOMIC DNA]</scope>
    <source>
        <strain evidence="3">ATCC BAA-407 / DSM 14655 / LMG 21543 / TTB310</strain>
    </source>
</reference>
<reference evidence="3" key="1">
    <citation type="submission" date="2006-01" db="EMBL/GenBank/DDBJ databases">
        <title>Genome of the cyst-dividing bacterium Ramlibacter tataouinensis.</title>
        <authorList>
            <person name="Barakat M."/>
            <person name="Ortet P."/>
            <person name="De Luca G."/>
            <person name="Jourlin-Castelli C."/>
            <person name="Ansaldi M."/>
            <person name="Py B."/>
            <person name="Fichant G."/>
            <person name="Coutinho P."/>
            <person name="Voulhoux R."/>
            <person name="Bastien O."/>
            <person name="Roy S."/>
            <person name="Marechal E."/>
            <person name="Henrissat B."/>
            <person name="Quentin Y."/>
            <person name="Noirot P."/>
            <person name="Filloux A."/>
            <person name="Mejean V."/>
            <person name="DuBow M."/>
            <person name="Barras F."/>
            <person name="Heulin T."/>
        </authorList>
    </citation>
    <scope>NUCLEOTIDE SEQUENCE [LARGE SCALE GENOMIC DNA]</scope>
    <source>
        <strain evidence="3">ATCC BAA-407 / DSM 14655 / LMG 21543 / TTB310</strain>
    </source>
</reference>
<organism evidence="2 3">
    <name type="scientific">Ramlibacter tataouinensis (strain ATCC BAA-407 / DSM 14655 / LMG 21543 / TTB310)</name>
    <dbReference type="NCBI Taxonomy" id="365046"/>
    <lineage>
        <taxon>Bacteria</taxon>
        <taxon>Pseudomonadati</taxon>
        <taxon>Pseudomonadota</taxon>
        <taxon>Betaproteobacteria</taxon>
        <taxon>Burkholderiales</taxon>
        <taxon>Comamonadaceae</taxon>
        <taxon>Ramlibacter</taxon>
    </lineage>
</organism>
<dbReference type="RefSeq" id="WP_013899805.1">
    <property type="nucleotide sequence ID" value="NC_015677.1"/>
</dbReference>
<feature type="domain" description="HTH iclR-type" evidence="1">
    <location>
        <begin position="17"/>
        <end position="60"/>
    </location>
</feature>
<name>F5XVJ6_RAMTT</name>
<dbReference type="GO" id="GO:0006355">
    <property type="term" value="P:regulation of DNA-templated transcription"/>
    <property type="evidence" value="ECO:0007669"/>
    <property type="project" value="InterPro"/>
</dbReference>
<keyword evidence="3" id="KW-1185">Reference proteome</keyword>